<organism evidence="1 2">
    <name type="scientific">Rhabdobacter roseus</name>
    <dbReference type="NCBI Taxonomy" id="1655419"/>
    <lineage>
        <taxon>Bacteria</taxon>
        <taxon>Pseudomonadati</taxon>
        <taxon>Bacteroidota</taxon>
        <taxon>Cytophagia</taxon>
        <taxon>Cytophagales</taxon>
        <taxon>Cytophagaceae</taxon>
        <taxon>Rhabdobacter</taxon>
    </lineage>
</organism>
<evidence type="ECO:0000313" key="1">
    <source>
        <dbReference type="EMBL" id="MBB5284970.1"/>
    </source>
</evidence>
<gene>
    <name evidence="1" type="ORF">HNQ92_003118</name>
</gene>
<keyword evidence="2" id="KW-1185">Reference proteome</keyword>
<sequence>MKIAFVVSFFDFRNDVRRVIAEVAAQQEVVVFSKAEQAGVIQKYIPPQVEFRLIQERQSTPWNRFWERFYLLFKRLPQSRSNFFLMELFKVSNNPDPVQQAKGRRLLQWIQRLPKFLSYDTYLRQLRYQQGTLLDDIDHFICFTAIADDYLLARLIREKKAVRVYVYSWDHPCKHTCFSKKVKYLCWSEGIRADVVSLQGIEPAQVKVLGASQFGYINEYKRHAPMPAPKYPFPYVYFGCAIGITDLVPDELRRVKVLAQVLAQAQPTWRLVVRPYPVLTNWTYYEELRQLPNLVLDDDFRGSDTSVSEVHIHQKYATIEQAEAFFHLGTTMGLEACFTGTPSFILDFGYSTQEGLSLYNFIHQYQNDRHLINLAPQNAVKSEEALRAVLEDPTQPKYQELNQLVQQQYPLKSFTELVQGLI</sequence>
<reference evidence="1 2" key="1">
    <citation type="submission" date="2020-08" db="EMBL/GenBank/DDBJ databases">
        <title>Genomic Encyclopedia of Type Strains, Phase IV (KMG-IV): sequencing the most valuable type-strain genomes for metagenomic binning, comparative biology and taxonomic classification.</title>
        <authorList>
            <person name="Goeker M."/>
        </authorList>
    </citation>
    <scope>NUCLEOTIDE SEQUENCE [LARGE SCALE GENOMIC DNA]</scope>
    <source>
        <strain evidence="1 2">DSM 105074</strain>
    </source>
</reference>
<protein>
    <submittedName>
        <fullName evidence="1">Uncharacterized protein</fullName>
    </submittedName>
</protein>
<dbReference type="EMBL" id="JACHGF010000004">
    <property type="protein sequence ID" value="MBB5284970.1"/>
    <property type="molecule type" value="Genomic_DNA"/>
</dbReference>
<dbReference type="AlphaFoldDB" id="A0A840TYK5"/>
<proteinExistence type="predicted"/>
<accession>A0A840TYK5</accession>
<dbReference type="RefSeq" id="WP_184174909.1">
    <property type="nucleotide sequence ID" value="NZ_JACHGF010000004.1"/>
</dbReference>
<dbReference type="Proteomes" id="UP000557307">
    <property type="component" value="Unassembled WGS sequence"/>
</dbReference>
<comment type="caution">
    <text evidence="1">The sequence shown here is derived from an EMBL/GenBank/DDBJ whole genome shotgun (WGS) entry which is preliminary data.</text>
</comment>
<evidence type="ECO:0000313" key="2">
    <source>
        <dbReference type="Proteomes" id="UP000557307"/>
    </source>
</evidence>
<name>A0A840TYK5_9BACT</name>